<dbReference type="Proteomes" id="UP000011134">
    <property type="component" value="Unassembled WGS sequence"/>
</dbReference>
<keyword evidence="1" id="KW-0175">Coiled coil</keyword>
<feature type="coiled-coil region" evidence="1">
    <location>
        <begin position="321"/>
        <end position="348"/>
    </location>
</feature>
<dbReference type="OrthoDB" id="4496929at2"/>
<organism evidence="3 4">
    <name type="scientific">Photobacterium marinum</name>
    <dbReference type="NCBI Taxonomy" id="1056511"/>
    <lineage>
        <taxon>Bacteria</taxon>
        <taxon>Pseudomonadati</taxon>
        <taxon>Pseudomonadota</taxon>
        <taxon>Gammaproteobacteria</taxon>
        <taxon>Vibrionales</taxon>
        <taxon>Vibrionaceae</taxon>
        <taxon>Photobacterium</taxon>
    </lineage>
</organism>
<gene>
    <name evidence="3" type="ORF">C942_04482</name>
</gene>
<proteinExistence type="predicted"/>
<sequence length="801" mass="89682">MYRLALATSLLLAGVQAQASEWTDIHHLIEPTNLPQSLQSKIMTTSSTEIVAADLYLNLTEVLSRPEVILNQQAMIVVVADTLEIPSDFVLSLENQAVFIFARQIIGAGNGVINLEGSPESAGMITVISEDIQAQIDIISSLSDGSVELDTLDSSMTGWGKTIAMAGGERDVTSITGDISGYVQMNPLAHEEIFNKTFDMAALIYDQNPQLSIQMLAWLEKSMRASSVILDDNPLLANLYLQTAGFKQFVEFTSHNNNYVPYLDHRLYSEKYSAYLNVMQDYQQQYDRFMDRSAGNTERKKSAELALSKLNDATKAESSIIDHANVTIGKLETALKNVQKRYNNQEEAVFDARSTYLIGVENWKRKEELKAAFEIFSAIANLGSAVTGVFVGNLEGASALTKQLAEEVPNAADKMKNLATNIKSVTSVIDNITKSVAGIAKLTDEVKKNIVHGKLVGVVNEFNFDVPSIEESNDAWDALLIDVRNNLRFADSLGIRGARNYLAELEKLIVYGKSINSAQLRLVTEQSRLIDLMITAEVNQRQQQRVTDLIAEMEENEAAISELEQHFMRAVNNFKRPMYAALVNYREAFKYWALEESKVKPALNKSYLDYKSDWATFEDEYSLAMASFQPEPHGFTIRSINITDPAQLKNFISTGELSFNLPLDEAAFCRYDRVRLNTVRAVLQGSELAAGQEFYLDITNNGAYQDRLKDKQFTFSAAPLSRSFYYQLDDNRLDEPLEKQISIITDGEVAKKYAFAYFEPTPFTTWSIALQNMKDYDLSKVERIHLEFKGTGIPSTHSCSK</sequence>
<feature type="chain" id="PRO_5003993219" description="Tc toxin complex TcA C-terminal TcB-binding domain-containing protein" evidence="2">
    <location>
        <begin position="20"/>
        <end position="801"/>
    </location>
</feature>
<accession>L8JH17</accession>
<evidence type="ECO:0000313" key="4">
    <source>
        <dbReference type="Proteomes" id="UP000011134"/>
    </source>
</evidence>
<evidence type="ECO:0000256" key="2">
    <source>
        <dbReference type="SAM" id="SignalP"/>
    </source>
</evidence>
<name>L8JH17_9GAMM</name>
<evidence type="ECO:0008006" key="5">
    <source>
        <dbReference type="Google" id="ProtNLM"/>
    </source>
</evidence>
<feature type="signal peptide" evidence="2">
    <location>
        <begin position="1"/>
        <end position="19"/>
    </location>
</feature>
<evidence type="ECO:0000313" key="3">
    <source>
        <dbReference type="EMBL" id="ELR66784.1"/>
    </source>
</evidence>
<dbReference type="EMBL" id="AMZO01000006">
    <property type="protein sequence ID" value="ELR66784.1"/>
    <property type="molecule type" value="Genomic_DNA"/>
</dbReference>
<dbReference type="RefSeq" id="WP_007463750.1">
    <property type="nucleotide sequence ID" value="NZ_AMZO01000006.1"/>
</dbReference>
<protein>
    <recommendedName>
        <fullName evidence="5">Tc toxin complex TcA C-terminal TcB-binding domain-containing protein</fullName>
    </recommendedName>
</protein>
<dbReference type="PANTHER" id="PTHR34714">
    <property type="entry name" value="EGF-LIKE DOMAIN-CONTAINING PROTEIN"/>
    <property type="match status" value="1"/>
</dbReference>
<reference evidence="3 4" key="1">
    <citation type="submission" date="2012-12" db="EMBL/GenBank/DDBJ databases">
        <title>Genome Assembly of Photobacterium sp. AK15.</title>
        <authorList>
            <person name="Khatri I."/>
            <person name="Vaidya B."/>
            <person name="Srinivas T.N.R."/>
            <person name="Subramanian S."/>
            <person name="Pinnaka A."/>
        </authorList>
    </citation>
    <scope>NUCLEOTIDE SEQUENCE [LARGE SCALE GENOMIC DNA]</scope>
    <source>
        <strain evidence="3 4">AK15</strain>
    </source>
</reference>
<evidence type="ECO:0000256" key="1">
    <source>
        <dbReference type="SAM" id="Coils"/>
    </source>
</evidence>
<dbReference type="PATRIC" id="fig|1056511.3.peg.1311"/>
<dbReference type="PANTHER" id="PTHR34714:SF2">
    <property type="entry name" value="EGF-LIKE DOMAIN-CONTAINING PROTEIN"/>
    <property type="match status" value="1"/>
</dbReference>
<keyword evidence="2" id="KW-0732">Signal</keyword>
<dbReference type="AlphaFoldDB" id="L8JH17"/>
<feature type="coiled-coil region" evidence="1">
    <location>
        <begin position="539"/>
        <end position="573"/>
    </location>
</feature>
<comment type="caution">
    <text evidence="3">The sequence shown here is derived from an EMBL/GenBank/DDBJ whole genome shotgun (WGS) entry which is preliminary data.</text>
</comment>
<keyword evidence="4" id="KW-1185">Reference proteome</keyword>